<dbReference type="InterPro" id="IPR004358">
    <property type="entry name" value="Sig_transdc_His_kin-like_C"/>
</dbReference>
<dbReference type="SMART" id="SM00065">
    <property type="entry name" value="GAF"/>
    <property type="match status" value="1"/>
</dbReference>
<organism evidence="10 11">
    <name type="scientific">Isosphaera pallida (strain ATCC 43644 / DSM 9630 / IS1B)</name>
    <dbReference type="NCBI Taxonomy" id="575540"/>
    <lineage>
        <taxon>Bacteria</taxon>
        <taxon>Pseudomonadati</taxon>
        <taxon>Planctomycetota</taxon>
        <taxon>Planctomycetia</taxon>
        <taxon>Isosphaerales</taxon>
        <taxon>Isosphaeraceae</taxon>
        <taxon>Isosphaera</taxon>
    </lineage>
</organism>
<gene>
    <name evidence="10" type="ordered locus">Isop_2900</name>
</gene>
<keyword evidence="4" id="KW-0808">Transferase</keyword>
<dbReference type="SMART" id="SM00387">
    <property type="entry name" value="HATPase_c"/>
    <property type="match status" value="1"/>
</dbReference>
<evidence type="ECO:0000256" key="6">
    <source>
        <dbReference type="PROSITE-ProRule" id="PRU00169"/>
    </source>
</evidence>
<name>E8R1P7_ISOPI</name>
<evidence type="ECO:0000256" key="1">
    <source>
        <dbReference type="ARBA" id="ARBA00000085"/>
    </source>
</evidence>
<reference key="1">
    <citation type="submission" date="2010-11" db="EMBL/GenBank/DDBJ databases">
        <title>The complete sequence of chromosome of Isophaera pallida ATCC 43644.</title>
        <authorList>
            <consortium name="US DOE Joint Genome Institute (JGI-PGF)"/>
            <person name="Lucas S."/>
            <person name="Copeland A."/>
            <person name="Lapidus A."/>
            <person name="Bruce D."/>
            <person name="Goodwin L."/>
            <person name="Pitluck S."/>
            <person name="Kyrpides N."/>
            <person name="Mavromatis K."/>
            <person name="Pagani I."/>
            <person name="Ivanova N."/>
            <person name="Saunders E."/>
            <person name="Brettin T."/>
            <person name="Detter J.C."/>
            <person name="Han C."/>
            <person name="Tapia R."/>
            <person name="Land M."/>
            <person name="Hauser L."/>
            <person name="Markowitz V."/>
            <person name="Cheng J.-F."/>
            <person name="Hugenholtz P."/>
            <person name="Woyke T."/>
            <person name="Wu D."/>
            <person name="Eisen J.A."/>
        </authorList>
    </citation>
    <scope>NUCLEOTIDE SEQUENCE</scope>
    <source>
        <strain>ATCC 43644</strain>
    </source>
</reference>
<dbReference type="HOGENOM" id="CLU_000445_114_44_0"/>
<dbReference type="EMBL" id="CP002353">
    <property type="protein sequence ID" value="ADV63465.1"/>
    <property type="molecule type" value="Genomic_DNA"/>
</dbReference>
<accession>E8R1P7</accession>
<dbReference type="AlphaFoldDB" id="E8R1P7"/>
<keyword evidence="11" id="KW-1185">Reference proteome</keyword>
<dbReference type="InterPro" id="IPR003661">
    <property type="entry name" value="HisK_dim/P_dom"/>
</dbReference>
<dbReference type="EC" id="2.7.13.3" evidence="2"/>
<feature type="domain" description="Histidine kinase" evidence="8">
    <location>
        <begin position="202"/>
        <end position="464"/>
    </location>
</feature>
<dbReference type="PRINTS" id="PR00344">
    <property type="entry name" value="BCTRLSENSOR"/>
</dbReference>
<evidence type="ECO:0000259" key="9">
    <source>
        <dbReference type="PROSITE" id="PS50110"/>
    </source>
</evidence>
<dbReference type="InterPro" id="IPR001789">
    <property type="entry name" value="Sig_transdc_resp-reg_receiver"/>
</dbReference>
<dbReference type="Pfam" id="PF00512">
    <property type="entry name" value="HisKA"/>
    <property type="match status" value="1"/>
</dbReference>
<dbReference type="eggNOG" id="COG2205">
    <property type="taxonomic scope" value="Bacteria"/>
</dbReference>
<evidence type="ECO:0000313" key="10">
    <source>
        <dbReference type="EMBL" id="ADV63465.1"/>
    </source>
</evidence>
<dbReference type="InterPro" id="IPR036890">
    <property type="entry name" value="HATPase_C_sf"/>
</dbReference>
<dbReference type="GO" id="GO:0009927">
    <property type="term" value="F:histidine phosphotransfer kinase activity"/>
    <property type="evidence" value="ECO:0007669"/>
    <property type="project" value="TreeGrafter"/>
</dbReference>
<dbReference type="SUPFAM" id="SSF47384">
    <property type="entry name" value="Homodimeric domain of signal transducing histidine kinase"/>
    <property type="match status" value="1"/>
</dbReference>
<feature type="modified residue" description="4-aspartylphosphate" evidence="6">
    <location>
        <position position="560"/>
    </location>
</feature>
<dbReference type="SUPFAM" id="SSF55781">
    <property type="entry name" value="GAF domain-like"/>
    <property type="match status" value="1"/>
</dbReference>
<keyword evidence="5 10" id="KW-0418">Kinase</keyword>
<dbReference type="InterPro" id="IPR011006">
    <property type="entry name" value="CheY-like_superfamily"/>
</dbReference>
<dbReference type="SUPFAM" id="SSF52172">
    <property type="entry name" value="CheY-like"/>
    <property type="match status" value="1"/>
</dbReference>
<dbReference type="SUPFAM" id="SSF55874">
    <property type="entry name" value="ATPase domain of HSP90 chaperone/DNA topoisomerase II/histidine kinase"/>
    <property type="match status" value="1"/>
</dbReference>
<dbReference type="Pfam" id="PF02518">
    <property type="entry name" value="HATPase_c"/>
    <property type="match status" value="1"/>
</dbReference>
<evidence type="ECO:0000313" key="11">
    <source>
        <dbReference type="Proteomes" id="UP000008631"/>
    </source>
</evidence>
<dbReference type="eggNOG" id="COG0745">
    <property type="taxonomic scope" value="Bacteria"/>
</dbReference>
<evidence type="ECO:0000256" key="7">
    <source>
        <dbReference type="SAM" id="MobiDB-lite"/>
    </source>
</evidence>
<dbReference type="SMART" id="SM00388">
    <property type="entry name" value="HisKA"/>
    <property type="match status" value="1"/>
</dbReference>
<evidence type="ECO:0000259" key="8">
    <source>
        <dbReference type="PROSITE" id="PS50109"/>
    </source>
</evidence>
<dbReference type="PROSITE" id="PS50109">
    <property type="entry name" value="HIS_KIN"/>
    <property type="match status" value="1"/>
</dbReference>
<sequence length="633" mass="70278">MNPCAPAELPQVHNPKRLFELRRMALLDQPPERAIDRLVRMTARLLKTPVALMSLVDEARQFFFSQVGLPEPWSSTRQTPLTHSFCKHVVERRDKLVVRDARLDPLVCDNLAIAELGVIAYLGIPMVTKSGYVLGSYCVIDGKPRDWSDEEIELLTDLTASLMSELELRDLLAESARRERELIEARVAAEAGVRAKNQFLAIVSHELRTPLTAILGNCDILLDRNDPVIDPQLQRDLIQTIQRNGFRLMSQVGSILELTRMDTLENDLKLVPTSIHTLTRTALAEPMREAEERGLTFRFDSTLQDLPPLFMDESAYLQIVQHLAGNAVKFTDHGEVRVALSLEQEPIAPDRPQDGSDDISAHHVLKLVVEDDGVGFVPPVGMSVREVVTQRGTEYVVELVNAQGDLELIGPFNPGDPLLNRTRGGLGIGLALTQRLVKAMSGSLQLQFRPGVGTRATLRLPVTFARSGSPASAPAPLALTQTQTSTYPQLASSKQPTPEEVRPGRRPQSPVVLMGEDSEDIGMLVELYLRRAHIELELAHDLDELDKRARAGRHRAILIDLRLLKNRSPSWLDDLRRCGVTCPIVALDAVGDGERHGIDLSRFDGVISRPTGRTDFLKQLKSFLTKPSAVDEP</sequence>
<protein>
    <recommendedName>
        <fullName evidence="2">histidine kinase</fullName>
        <ecNumber evidence="2">2.7.13.3</ecNumber>
    </recommendedName>
</protein>
<feature type="domain" description="Response regulatory" evidence="9">
    <location>
        <begin position="511"/>
        <end position="624"/>
    </location>
</feature>
<feature type="region of interest" description="Disordered" evidence="7">
    <location>
        <begin position="468"/>
        <end position="512"/>
    </location>
</feature>
<evidence type="ECO:0000256" key="5">
    <source>
        <dbReference type="ARBA" id="ARBA00022777"/>
    </source>
</evidence>
<dbReference type="PANTHER" id="PTHR43047:SF72">
    <property type="entry name" value="OSMOSENSING HISTIDINE PROTEIN KINASE SLN1"/>
    <property type="match status" value="1"/>
</dbReference>
<dbReference type="InterPro" id="IPR036097">
    <property type="entry name" value="HisK_dim/P_sf"/>
</dbReference>
<dbReference type="Proteomes" id="UP000008631">
    <property type="component" value="Chromosome"/>
</dbReference>
<dbReference type="PANTHER" id="PTHR43047">
    <property type="entry name" value="TWO-COMPONENT HISTIDINE PROTEIN KINASE"/>
    <property type="match status" value="1"/>
</dbReference>
<dbReference type="Gene3D" id="3.30.450.40">
    <property type="match status" value="1"/>
</dbReference>
<evidence type="ECO:0000256" key="3">
    <source>
        <dbReference type="ARBA" id="ARBA00022553"/>
    </source>
</evidence>
<dbReference type="Pfam" id="PF01590">
    <property type="entry name" value="GAF"/>
    <property type="match status" value="1"/>
</dbReference>
<feature type="compositionally biased region" description="Polar residues" evidence="7">
    <location>
        <begin position="480"/>
        <end position="496"/>
    </location>
</feature>
<dbReference type="InParanoid" id="E8R1P7"/>
<dbReference type="eggNOG" id="COG2203">
    <property type="taxonomic scope" value="Bacteria"/>
</dbReference>
<dbReference type="PROSITE" id="PS50110">
    <property type="entry name" value="RESPONSE_REGULATORY"/>
    <property type="match status" value="1"/>
</dbReference>
<reference evidence="10 11" key="2">
    <citation type="journal article" date="2011" name="Stand. Genomic Sci.">
        <title>Complete genome sequence of Isosphaera pallida type strain (IS1B).</title>
        <authorList>
            <consortium name="US DOE Joint Genome Institute (JGI-PGF)"/>
            <person name="Goker M."/>
            <person name="Cleland D."/>
            <person name="Saunders E."/>
            <person name="Lapidus A."/>
            <person name="Nolan M."/>
            <person name="Lucas S."/>
            <person name="Hammon N."/>
            <person name="Deshpande S."/>
            <person name="Cheng J.F."/>
            <person name="Tapia R."/>
            <person name="Han C."/>
            <person name="Goodwin L."/>
            <person name="Pitluck S."/>
            <person name="Liolios K."/>
            <person name="Pagani I."/>
            <person name="Ivanova N."/>
            <person name="Mavromatis K."/>
            <person name="Pati A."/>
            <person name="Chen A."/>
            <person name="Palaniappan K."/>
            <person name="Land M."/>
            <person name="Hauser L."/>
            <person name="Chang Y.J."/>
            <person name="Jeffries C.D."/>
            <person name="Detter J.C."/>
            <person name="Beck B."/>
            <person name="Woyke T."/>
            <person name="Bristow J."/>
            <person name="Eisen J.A."/>
            <person name="Markowitz V."/>
            <person name="Hugenholtz P."/>
            <person name="Kyrpides N.C."/>
            <person name="Klenk H.P."/>
        </authorList>
    </citation>
    <scope>NUCLEOTIDE SEQUENCE [LARGE SCALE GENOMIC DNA]</scope>
    <source>
        <strain evidence="11">ATCC 43644 / DSM 9630 / IS1B</strain>
    </source>
</reference>
<evidence type="ECO:0000256" key="2">
    <source>
        <dbReference type="ARBA" id="ARBA00012438"/>
    </source>
</evidence>
<evidence type="ECO:0000256" key="4">
    <source>
        <dbReference type="ARBA" id="ARBA00022679"/>
    </source>
</evidence>
<dbReference type="Gene3D" id="3.30.565.10">
    <property type="entry name" value="Histidine kinase-like ATPase, C-terminal domain"/>
    <property type="match status" value="1"/>
</dbReference>
<dbReference type="InterPro" id="IPR003594">
    <property type="entry name" value="HATPase_dom"/>
</dbReference>
<dbReference type="InterPro" id="IPR005467">
    <property type="entry name" value="His_kinase_dom"/>
</dbReference>
<dbReference type="GO" id="GO:0000155">
    <property type="term" value="F:phosphorelay sensor kinase activity"/>
    <property type="evidence" value="ECO:0007669"/>
    <property type="project" value="InterPro"/>
</dbReference>
<keyword evidence="3 6" id="KW-0597">Phosphoprotein</keyword>
<dbReference type="InterPro" id="IPR029016">
    <property type="entry name" value="GAF-like_dom_sf"/>
</dbReference>
<dbReference type="RefSeq" id="WP_013565753.1">
    <property type="nucleotide sequence ID" value="NC_014962.1"/>
</dbReference>
<proteinExistence type="predicted"/>
<feature type="compositionally biased region" description="Low complexity" evidence="7">
    <location>
        <begin position="469"/>
        <end position="479"/>
    </location>
</feature>
<dbReference type="InterPro" id="IPR003018">
    <property type="entry name" value="GAF"/>
</dbReference>
<dbReference type="GO" id="GO:0005886">
    <property type="term" value="C:plasma membrane"/>
    <property type="evidence" value="ECO:0007669"/>
    <property type="project" value="TreeGrafter"/>
</dbReference>
<dbReference type="KEGG" id="ipa:Isop_2900"/>
<dbReference type="CDD" id="cd00082">
    <property type="entry name" value="HisKA"/>
    <property type="match status" value="1"/>
</dbReference>
<dbReference type="STRING" id="575540.Isop_2900"/>
<dbReference type="Gene3D" id="1.10.287.130">
    <property type="match status" value="1"/>
</dbReference>
<comment type="catalytic activity">
    <reaction evidence="1">
        <text>ATP + protein L-histidine = ADP + protein N-phospho-L-histidine.</text>
        <dbReference type="EC" id="2.7.13.3"/>
    </reaction>
</comment>
<dbReference type="Gene3D" id="3.40.50.2300">
    <property type="match status" value="1"/>
</dbReference>